<feature type="transmembrane region" description="Helical" evidence="5">
    <location>
        <begin position="30"/>
        <end position="52"/>
    </location>
</feature>
<comment type="caution">
    <text evidence="7">The sequence shown here is derived from an EMBL/GenBank/DDBJ whole genome shotgun (WGS) entry which is preliminary data.</text>
</comment>
<dbReference type="PANTHER" id="PTHR38480:SF1">
    <property type="entry name" value="SLR0254 PROTEIN"/>
    <property type="match status" value="1"/>
</dbReference>
<dbReference type="OrthoDB" id="9787732at2"/>
<dbReference type="Proteomes" id="UP000245590">
    <property type="component" value="Unassembled WGS sequence"/>
</dbReference>
<comment type="subcellular location">
    <subcellularLocation>
        <location evidence="1">Membrane</location>
        <topology evidence="1">Multi-pass membrane protein</topology>
    </subcellularLocation>
</comment>
<dbReference type="PANTHER" id="PTHR38480">
    <property type="entry name" value="SLR0254 PROTEIN"/>
    <property type="match status" value="1"/>
</dbReference>
<keyword evidence="8" id="KW-1185">Reference proteome</keyword>
<dbReference type="RefSeq" id="WP_109276612.1">
    <property type="nucleotide sequence ID" value="NZ_QFKX01000006.1"/>
</dbReference>
<dbReference type="InterPro" id="IPR010432">
    <property type="entry name" value="RDD"/>
</dbReference>
<keyword evidence="4 5" id="KW-0472">Membrane</keyword>
<evidence type="ECO:0000256" key="4">
    <source>
        <dbReference type="ARBA" id="ARBA00023136"/>
    </source>
</evidence>
<protein>
    <submittedName>
        <fullName evidence="7">RDD family protein</fullName>
    </submittedName>
</protein>
<dbReference type="EMBL" id="QFKX01000006">
    <property type="protein sequence ID" value="PWH05151.1"/>
    <property type="molecule type" value="Genomic_DNA"/>
</dbReference>
<feature type="transmembrane region" description="Helical" evidence="5">
    <location>
        <begin position="64"/>
        <end position="83"/>
    </location>
</feature>
<evidence type="ECO:0000256" key="3">
    <source>
        <dbReference type="ARBA" id="ARBA00022989"/>
    </source>
</evidence>
<keyword evidence="2 5" id="KW-0812">Transmembrane</keyword>
<accession>A0A2U2RH51</accession>
<reference evidence="7 8" key="1">
    <citation type="submission" date="2018-05" db="EMBL/GenBank/DDBJ databases">
        <title>Brachybacterium sp. M1HQ-2T, whole genome shotgun sequence.</title>
        <authorList>
            <person name="Tuo L."/>
        </authorList>
    </citation>
    <scope>NUCLEOTIDE SEQUENCE [LARGE SCALE GENOMIC DNA]</scope>
    <source>
        <strain evidence="7 8">M1HQ-2</strain>
    </source>
</reference>
<dbReference type="AlphaFoldDB" id="A0A2U2RH51"/>
<keyword evidence="3 5" id="KW-1133">Transmembrane helix</keyword>
<name>A0A2U2RH51_9MICO</name>
<evidence type="ECO:0000256" key="2">
    <source>
        <dbReference type="ARBA" id="ARBA00022692"/>
    </source>
</evidence>
<evidence type="ECO:0000259" key="6">
    <source>
        <dbReference type="Pfam" id="PF06271"/>
    </source>
</evidence>
<sequence>MTPASSTTDALVTGEAVHLDLRPASFATRLLSYLVDGAIMLSLSLGMTVGIYAASTSTGLDAGFLQAGLVLASVLTFLGYPVLLEMLTDGRSVGRLATGTRVVREDGGPVHVRQSLLRAVMAMLEIWSTSGALALVTSLVDRRSRRIGDLLAGTMVIQERMRAPRPVREQMPSELSSWAAGADVGRLPLPLLQDIRAFLPRAGSLNPESRRRIARDLLQRTMPSVTPAPPPGTDPELFLRAVLAERSRRDEEHLRRRTAREQELALDVRTVPFSA</sequence>
<dbReference type="GO" id="GO:0016020">
    <property type="term" value="C:membrane"/>
    <property type="evidence" value="ECO:0007669"/>
    <property type="project" value="UniProtKB-SubCell"/>
</dbReference>
<gene>
    <name evidence="7" type="ORF">DEO23_13790</name>
</gene>
<evidence type="ECO:0000256" key="5">
    <source>
        <dbReference type="SAM" id="Phobius"/>
    </source>
</evidence>
<evidence type="ECO:0000313" key="7">
    <source>
        <dbReference type="EMBL" id="PWH05151.1"/>
    </source>
</evidence>
<dbReference type="Pfam" id="PF06271">
    <property type="entry name" value="RDD"/>
    <property type="match status" value="1"/>
</dbReference>
<organism evidence="7 8">
    <name type="scientific">Brachybacterium endophyticum</name>
    <dbReference type="NCBI Taxonomy" id="2182385"/>
    <lineage>
        <taxon>Bacteria</taxon>
        <taxon>Bacillati</taxon>
        <taxon>Actinomycetota</taxon>
        <taxon>Actinomycetes</taxon>
        <taxon>Micrococcales</taxon>
        <taxon>Dermabacteraceae</taxon>
        <taxon>Brachybacterium</taxon>
    </lineage>
</organism>
<evidence type="ECO:0000256" key="1">
    <source>
        <dbReference type="ARBA" id="ARBA00004141"/>
    </source>
</evidence>
<feature type="domain" description="RDD" evidence="6">
    <location>
        <begin position="24"/>
        <end position="153"/>
    </location>
</feature>
<proteinExistence type="predicted"/>
<evidence type="ECO:0000313" key="8">
    <source>
        <dbReference type="Proteomes" id="UP000245590"/>
    </source>
</evidence>